<feature type="domain" description="Methionyl/Valyl/Leucyl/Isoleucyl-tRNA synthetase anticodon-binding" evidence="12">
    <location>
        <begin position="655"/>
        <end position="766"/>
    </location>
</feature>
<evidence type="ECO:0000256" key="7">
    <source>
        <dbReference type="ARBA" id="ARBA00023146"/>
    </source>
</evidence>
<dbReference type="SUPFAM" id="SSF50677">
    <property type="entry name" value="ValRS/IleRS/LeuRS editing domain"/>
    <property type="match status" value="1"/>
</dbReference>
<sequence length="805" mass="92916">MIYYDYQKIEKKWQKHWLDLKLFKTKTDRFHPKYYVLDMFPYPSASGLHVGHIEGYTATDIVSRFKRMQGYNVLHPMGWDAFGLPSEQYALATGKDPKSFTYQNISNFKRQIIEMGKGVDWDKELATTDPEYYRYTQWIFKRLYEKGLAVLKDVEVNWCEGLGTVLANDEIEIVNGQMVSERGHYPVIKKPMRQWVLRITEYADRLLDDLKLVDWPENLKEMQRNWIGKSSGAIIDFKIAGSDDSVSVFTTRPDTIYGVTYVVLSPEHPLVLSITSDDELETVKKYIDQTKMKSDLDRIADKTKTGVFTGAFARHPLTNQLIPIWIADYCLMNYGTGAVMAVPAHDERDYEFAIKFGLEVIEVIKGQGDSPFTGDGIHHHSGIIDGLYNDEAIEKMITHLEARKIGKRHDTYKLRDWVFSRQRYWGEPFPVLYDTNGNISLVPDDELPLELPYLEFIKPSGTGESPLANALDWLYPEIDGKKYKRDTNTMPQLAGSSWYYIAYILKSNLGYLPLDSQEAKQVLDQFLPVDLYVGGTEHAVGHLLYARFWHKVFYDLGFVSSKEPFMKLVNQGMILGEDHSKMSKSKGNSVSPDDFILSHGADALRLFEMFMGPLESEKPWSNDGLEGAKRFLDRVWRMFDFEIKEDNVSELQTIYHQTIKKVTEDYEKLAFNTAISQMMIFVNEVYKVQSIGKHQVRGFLKLLNPIAPHMTEELNREILNHHEELIYSEWPIYDPAYLVQNEVELVVQVNGKLRARLQIKKDLPEADVKSLALNHENVLRHTEGFEIVKVIVIPNKIVNIVVKNS</sequence>
<dbReference type="PRINTS" id="PR00985">
    <property type="entry name" value="TRNASYNTHLEU"/>
</dbReference>
<dbReference type="FunFam" id="3.40.50.620:FF:000056">
    <property type="entry name" value="Leucine--tRNA ligase"/>
    <property type="match status" value="1"/>
</dbReference>
<dbReference type="InterPro" id="IPR002300">
    <property type="entry name" value="aa-tRNA-synth_Ia"/>
</dbReference>
<dbReference type="Pfam" id="PF09334">
    <property type="entry name" value="tRNA-synt_1g"/>
    <property type="match status" value="1"/>
</dbReference>
<evidence type="ECO:0000256" key="10">
    <source>
        <dbReference type="RuleBase" id="RU363039"/>
    </source>
</evidence>
<dbReference type="CDD" id="cd00812">
    <property type="entry name" value="LeuRS_core"/>
    <property type="match status" value="1"/>
</dbReference>
<dbReference type="InterPro" id="IPR014729">
    <property type="entry name" value="Rossmann-like_a/b/a_fold"/>
</dbReference>
<feature type="domain" description="Aminoacyl-tRNA synthetase class Ia" evidence="11">
    <location>
        <begin position="414"/>
        <end position="607"/>
    </location>
</feature>
<evidence type="ECO:0000313" key="16">
    <source>
        <dbReference type="Proteomes" id="UP000032434"/>
    </source>
</evidence>
<dbReference type="FunFam" id="3.10.20.590:FF:000001">
    <property type="entry name" value="Leucine--tRNA ligase"/>
    <property type="match status" value="1"/>
</dbReference>
<comment type="caution">
    <text evidence="9">Lacks conserved residue(s) required for the propagation of feature annotation.</text>
</comment>
<gene>
    <name evidence="9 15" type="primary">leuS</name>
    <name evidence="15" type="ORF">Aocu_12210</name>
</gene>
<evidence type="ECO:0000259" key="14">
    <source>
        <dbReference type="Pfam" id="PF13603"/>
    </source>
</evidence>
<evidence type="ECO:0000259" key="12">
    <source>
        <dbReference type="Pfam" id="PF08264"/>
    </source>
</evidence>
<feature type="domain" description="Leucyl-tRNA synthetase editing" evidence="14">
    <location>
        <begin position="224"/>
        <end position="401"/>
    </location>
</feature>
<feature type="domain" description="Methionyl/Leucyl tRNA synthetase" evidence="13">
    <location>
        <begin position="39"/>
        <end position="172"/>
    </location>
</feature>
<keyword evidence="7 9" id="KW-0030">Aminoacyl-tRNA synthetase</keyword>
<proteinExistence type="inferred from homology"/>
<dbReference type="RefSeq" id="WP_343285819.1">
    <property type="nucleotide sequence ID" value="NZ_FUZK01000001.1"/>
</dbReference>
<evidence type="ECO:0000259" key="11">
    <source>
        <dbReference type="Pfam" id="PF00133"/>
    </source>
</evidence>
<dbReference type="InterPro" id="IPR015413">
    <property type="entry name" value="Methionyl/Leucyl_tRNA_Synth"/>
</dbReference>
<dbReference type="InterPro" id="IPR009008">
    <property type="entry name" value="Val/Leu/Ile-tRNA-synth_edit"/>
</dbReference>
<dbReference type="Pfam" id="PF13603">
    <property type="entry name" value="tRNA-synt_1_2"/>
    <property type="match status" value="1"/>
</dbReference>
<keyword evidence="4 9" id="KW-0547">Nucleotide-binding</keyword>
<reference evidence="16" key="1">
    <citation type="submission" date="2014-05" db="EMBL/GenBank/DDBJ databases">
        <authorList>
            <person name="Kube M."/>
        </authorList>
    </citation>
    <scope>NUCLEOTIDE SEQUENCE [LARGE SCALE GENOMIC DNA]</scope>
</reference>
<keyword evidence="6 9" id="KW-0648">Protein biosynthesis</keyword>
<dbReference type="InParanoid" id="A0A061ACZ9"/>
<keyword evidence="16" id="KW-1185">Reference proteome</keyword>
<dbReference type="AlphaFoldDB" id="A0A061ACZ9"/>
<dbReference type="GO" id="GO:0006429">
    <property type="term" value="P:leucyl-tRNA aminoacylation"/>
    <property type="evidence" value="ECO:0007669"/>
    <property type="project" value="UniProtKB-UniRule"/>
</dbReference>
<evidence type="ECO:0000313" key="15">
    <source>
        <dbReference type="EMBL" id="CDR31294.1"/>
    </source>
</evidence>
<dbReference type="PATRIC" id="fig|35623.3.peg.1221"/>
<keyword evidence="2 9" id="KW-0963">Cytoplasm</keyword>
<name>A0A061ACZ9_9MOLU</name>
<protein>
    <recommendedName>
        <fullName evidence="9">Leucine--tRNA ligase</fullName>
        <ecNumber evidence="9">6.1.1.4</ecNumber>
    </recommendedName>
    <alternativeName>
        <fullName evidence="9">Leucyl-tRNA synthetase</fullName>
        <shortName evidence="9">LeuRS</shortName>
    </alternativeName>
</protein>
<evidence type="ECO:0000256" key="3">
    <source>
        <dbReference type="ARBA" id="ARBA00022598"/>
    </source>
</evidence>
<dbReference type="HAMAP" id="MF_00049_B">
    <property type="entry name" value="Leu_tRNA_synth_B"/>
    <property type="match status" value="1"/>
</dbReference>
<comment type="similarity">
    <text evidence="1 9 10">Belongs to the class-I aminoacyl-tRNA synthetase family.</text>
</comment>
<dbReference type="Pfam" id="PF08264">
    <property type="entry name" value="Anticodon_1"/>
    <property type="match status" value="1"/>
</dbReference>
<dbReference type="SUPFAM" id="SSF52374">
    <property type="entry name" value="Nucleotidylyl transferase"/>
    <property type="match status" value="1"/>
</dbReference>
<dbReference type="InterPro" id="IPR009080">
    <property type="entry name" value="tRNAsynth_Ia_anticodon-bd"/>
</dbReference>
<feature type="short sequence motif" description="'KMSKS' region" evidence="9">
    <location>
        <begin position="581"/>
        <end position="585"/>
    </location>
</feature>
<dbReference type="HOGENOM" id="CLU_004427_0_0_14"/>
<organism evidence="15 16">
    <name type="scientific">Acholeplasma oculi</name>
    <dbReference type="NCBI Taxonomy" id="35623"/>
    <lineage>
        <taxon>Bacteria</taxon>
        <taxon>Bacillati</taxon>
        <taxon>Mycoplasmatota</taxon>
        <taxon>Mollicutes</taxon>
        <taxon>Acholeplasmatales</taxon>
        <taxon>Acholeplasmataceae</taxon>
        <taxon>Acholeplasma</taxon>
    </lineage>
</organism>
<dbReference type="GO" id="GO:0002161">
    <property type="term" value="F:aminoacyl-tRNA deacylase activity"/>
    <property type="evidence" value="ECO:0007669"/>
    <property type="project" value="InterPro"/>
</dbReference>
<keyword evidence="3 9" id="KW-0436">Ligase</keyword>
<evidence type="ECO:0000256" key="6">
    <source>
        <dbReference type="ARBA" id="ARBA00022917"/>
    </source>
</evidence>
<dbReference type="Gene3D" id="1.10.730.10">
    <property type="entry name" value="Isoleucyl-tRNA Synthetase, Domain 1"/>
    <property type="match status" value="1"/>
</dbReference>
<dbReference type="FunFam" id="1.10.730.10:FF:000002">
    <property type="entry name" value="Leucine--tRNA ligase"/>
    <property type="match status" value="1"/>
</dbReference>
<dbReference type="EMBL" id="LK028559">
    <property type="protein sequence ID" value="CDR31294.1"/>
    <property type="molecule type" value="Genomic_DNA"/>
</dbReference>
<evidence type="ECO:0000256" key="8">
    <source>
        <dbReference type="ARBA" id="ARBA00047469"/>
    </source>
</evidence>
<dbReference type="Pfam" id="PF00133">
    <property type="entry name" value="tRNA-synt_1"/>
    <property type="match status" value="1"/>
</dbReference>
<evidence type="ECO:0000256" key="9">
    <source>
        <dbReference type="HAMAP-Rule" id="MF_00049"/>
    </source>
</evidence>
<dbReference type="FunCoup" id="A0A061ACZ9">
    <property type="interactions" value="367"/>
</dbReference>
<dbReference type="InterPro" id="IPR025709">
    <property type="entry name" value="Leu_tRNA-synth_edit"/>
</dbReference>
<dbReference type="CDD" id="cd07958">
    <property type="entry name" value="Anticodon_Ia_Leu_BEm"/>
    <property type="match status" value="1"/>
</dbReference>
<dbReference type="STRING" id="35623.Aocu_12210"/>
<evidence type="ECO:0000256" key="2">
    <source>
        <dbReference type="ARBA" id="ARBA00022490"/>
    </source>
</evidence>
<dbReference type="Gene3D" id="3.10.20.590">
    <property type="match status" value="1"/>
</dbReference>
<dbReference type="GO" id="GO:0005829">
    <property type="term" value="C:cytosol"/>
    <property type="evidence" value="ECO:0007669"/>
    <property type="project" value="TreeGrafter"/>
</dbReference>
<dbReference type="FunFam" id="3.40.50.620:FF:000077">
    <property type="entry name" value="Leucine--tRNA ligase"/>
    <property type="match status" value="1"/>
</dbReference>
<dbReference type="GO" id="GO:0004823">
    <property type="term" value="F:leucine-tRNA ligase activity"/>
    <property type="evidence" value="ECO:0007669"/>
    <property type="project" value="UniProtKB-UniRule"/>
</dbReference>
<dbReference type="NCBIfam" id="TIGR00396">
    <property type="entry name" value="leuS_bact"/>
    <property type="match status" value="1"/>
</dbReference>
<dbReference type="SUPFAM" id="SSF47323">
    <property type="entry name" value="Anticodon-binding domain of a subclass of class I aminoacyl-tRNA synthetases"/>
    <property type="match status" value="1"/>
</dbReference>
<evidence type="ECO:0000256" key="5">
    <source>
        <dbReference type="ARBA" id="ARBA00022840"/>
    </source>
</evidence>
<comment type="catalytic activity">
    <reaction evidence="8 9">
        <text>tRNA(Leu) + L-leucine + ATP = L-leucyl-tRNA(Leu) + AMP + diphosphate</text>
        <dbReference type="Rhea" id="RHEA:11688"/>
        <dbReference type="Rhea" id="RHEA-COMP:9613"/>
        <dbReference type="Rhea" id="RHEA-COMP:9622"/>
        <dbReference type="ChEBI" id="CHEBI:30616"/>
        <dbReference type="ChEBI" id="CHEBI:33019"/>
        <dbReference type="ChEBI" id="CHEBI:57427"/>
        <dbReference type="ChEBI" id="CHEBI:78442"/>
        <dbReference type="ChEBI" id="CHEBI:78494"/>
        <dbReference type="ChEBI" id="CHEBI:456215"/>
        <dbReference type="EC" id="6.1.1.4"/>
    </reaction>
</comment>
<accession>A0A061ACZ9</accession>
<dbReference type="PANTHER" id="PTHR43740:SF2">
    <property type="entry name" value="LEUCINE--TRNA LIGASE, MITOCHONDRIAL"/>
    <property type="match status" value="1"/>
</dbReference>
<keyword evidence="5 9" id="KW-0067">ATP-binding</keyword>
<dbReference type="InterPro" id="IPR013155">
    <property type="entry name" value="M/V/L/I-tRNA-synth_anticd-bd"/>
</dbReference>
<feature type="binding site" evidence="9">
    <location>
        <position position="584"/>
    </location>
    <ligand>
        <name>ATP</name>
        <dbReference type="ChEBI" id="CHEBI:30616"/>
    </ligand>
</feature>
<dbReference type="PANTHER" id="PTHR43740">
    <property type="entry name" value="LEUCYL-TRNA SYNTHETASE"/>
    <property type="match status" value="1"/>
</dbReference>
<dbReference type="EC" id="6.1.1.4" evidence="9"/>
<evidence type="ECO:0000256" key="1">
    <source>
        <dbReference type="ARBA" id="ARBA00005594"/>
    </source>
</evidence>
<evidence type="ECO:0000259" key="13">
    <source>
        <dbReference type="Pfam" id="PF09334"/>
    </source>
</evidence>
<dbReference type="InterPro" id="IPR002302">
    <property type="entry name" value="Leu-tRNA-ligase"/>
</dbReference>
<dbReference type="GO" id="GO:0005524">
    <property type="term" value="F:ATP binding"/>
    <property type="evidence" value="ECO:0007669"/>
    <property type="project" value="UniProtKB-UniRule"/>
</dbReference>
<dbReference type="Proteomes" id="UP000032434">
    <property type="component" value="Chromosome 1"/>
</dbReference>
<dbReference type="Gene3D" id="3.40.50.620">
    <property type="entry name" value="HUPs"/>
    <property type="match status" value="2"/>
</dbReference>
<comment type="subcellular location">
    <subcellularLocation>
        <location evidence="9">Cytoplasm</location>
    </subcellularLocation>
</comment>
<evidence type="ECO:0000256" key="4">
    <source>
        <dbReference type="ARBA" id="ARBA00022741"/>
    </source>
</evidence>
<dbReference type="KEGG" id="aoc:Aocu_12210"/>